<dbReference type="SUPFAM" id="SSF51658">
    <property type="entry name" value="Xylose isomerase-like"/>
    <property type="match status" value="1"/>
</dbReference>
<dbReference type="PANTHER" id="PTHR12110:SF21">
    <property type="entry name" value="XYLOSE ISOMERASE-LIKE TIM BARREL DOMAIN-CONTAINING PROTEIN"/>
    <property type="match status" value="1"/>
</dbReference>
<dbReference type="InterPro" id="IPR013022">
    <property type="entry name" value="Xyl_isomerase-like_TIM-brl"/>
</dbReference>
<dbReference type="Pfam" id="PF01261">
    <property type="entry name" value="AP_endonuc_2"/>
    <property type="match status" value="1"/>
</dbReference>
<gene>
    <name evidence="2" type="ORF">Aru02nite_48210</name>
</gene>
<dbReference type="Proteomes" id="UP000612808">
    <property type="component" value="Unassembled WGS sequence"/>
</dbReference>
<accession>A0A8J3JCE0</accession>
<feature type="domain" description="Xylose isomerase-like TIM barrel" evidence="1">
    <location>
        <begin position="24"/>
        <end position="250"/>
    </location>
</feature>
<proteinExistence type="predicted"/>
<name>A0A8J3JCE0_9ACTN</name>
<dbReference type="InterPro" id="IPR036237">
    <property type="entry name" value="Xyl_isomerase-like_sf"/>
</dbReference>
<evidence type="ECO:0000313" key="2">
    <source>
        <dbReference type="EMBL" id="GID13932.1"/>
    </source>
</evidence>
<reference evidence="2" key="1">
    <citation type="submission" date="2021-01" db="EMBL/GenBank/DDBJ databases">
        <title>Whole genome shotgun sequence of Actinocatenispora rupis NBRC 107355.</title>
        <authorList>
            <person name="Komaki H."/>
            <person name="Tamura T."/>
        </authorList>
    </citation>
    <scope>NUCLEOTIDE SEQUENCE</scope>
    <source>
        <strain evidence="2">NBRC 107355</strain>
    </source>
</reference>
<dbReference type="RefSeq" id="WP_203661431.1">
    <property type="nucleotide sequence ID" value="NZ_BAAAZM010000014.1"/>
</dbReference>
<dbReference type="PANTHER" id="PTHR12110">
    <property type="entry name" value="HYDROXYPYRUVATE ISOMERASE"/>
    <property type="match status" value="1"/>
</dbReference>
<dbReference type="EMBL" id="BOMB01000028">
    <property type="protein sequence ID" value="GID13932.1"/>
    <property type="molecule type" value="Genomic_DNA"/>
</dbReference>
<comment type="caution">
    <text evidence="2">The sequence shown here is derived from an EMBL/GenBank/DDBJ whole genome shotgun (WGS) entry which is preliminary data.</text>
</comment>
<dbReference type="Gene3D" id="3.20.20.150">
    <property type="entry name" value="Divalent-metal-dependent TIM barrel enzymes"/>
    <property type="match status" value="1"/>
</dbReference>
<organism evidence="2 3">
    <name type="scientific">Actinocatenispora rupis</name>
    <dbReference type="NCBI Taxonomy" id="519421"/>
    <lineage>
        <taxon>Bacteria</taxon>
        <taxon>Bacillati</taxon>
        <taxon>Actinomycetota</taxon>
        <taxon>Actinomycetes</taxon>
        <taxon>Micromonosporales</taxon>
        <taxon>Micromonosporaceae</taxon>
        <taxon>Actinocatenispora</taxon>
    </lineage>
</organism>
<protein>
    <recommendedName>
        <fullName evidence="1">Xylose isomerase-like TIM barrel domain-containing protein</fullName>
    </recommendedName>
</protein>
<evidence type="ECO:0000259" key="1">
    <source>
        <dbReference type="Pfam" id="PF01261"/>
    </source>
</evidence>
<dbReference type="InterPro" id="IPR050312">
    <property type="entry name" value="IolE/XylAMocC-like"/>
</dbReference>
<sequence>MIAFATLGCPGLPLDEVIGLATGSGCTGVEFRYADGEPIHPGLSARQLAETGDRLRDNGITPLALDSYIRVAGEADDGEVVADLHRHIEAAATLGARYVRVFPGGGTPSPVADDRAVRRLAAVAEAARAANVGVLLETHDSHRRADDAVRVVAAAADAAGVSTVDGVPLGVIWDVMHTWLGGETPAESAATVAPWLAYVQLKDIPSADEKAPVAPGTGVLPLGEVLGELRSRGYAGWLSLEWERAWHPEAAPLAEVLPGFVALVKS</sequence>
<keyword evidence="3" id="KW-1185">Reference proteome</keyword>
<evidence type="ECO:0000313" key="3">
    <source>
        <dbReference type="Proteomes" id="UP000612808"/>
    </source>
</evidence>
<dbReference type="AlphaFoldDB" id="A0A8J3JCE0"/>